<keyword evidence="3" id="KW-1185">Reference proteome</keyword>
<feature type="transmembrane region" description="Helical" evidence="1">
    <location>
        <begin position="208"/>
        <end position="227"/>
    </location>
</feature>
<dbReference type="Proteomes" id="UP000078200">
    <property type="component" value="Unassembled WGS sequence"/>
</dbReference>
<evidence type="ECO:0000313" key="2">
    <source>
        <dbReference type="EnsemblMetazoa" id="GAUT030162-PA"/>
    </source>
</evidence>
<dbReference type="EnsemblMetazoa" id="GAUT030162-RA">
    <property type="protein sequence ID" value="GAUT030162-PA"/>
    <property type="gene ID" value="GAUT030162"/>
</dbReference>
<accession>A0A1A9V9H7</accession>
<proteinExistence type="predicted"/>
<feature type="transmembrane region" description="Helical" evidence="1">
    <location>
        <begin position="132"/>
        <end position="152"/>
    </location>
</feature>
<dbReference type="VEuPathDB" id="VectorBase:GAUT030162"/>
<keyword evidence="1" id="KW-1133">Transmembrane helix</keyword>
<evidence type="ECO:0000256" key="1">
    <source>
        <dbReference type="SAM" id="Phobius"/>
    </source>
</evidence>
<keyword evidence="1" id="KW-0812">Transmembrane</keyword>
<organism evidence="2 3">
    <name type="scientific">Glossina austeni</name>
    <name type="common">Savannah tsetse fly</name>
    <dbReference type="NCBI Taxonomy" id="7395"/>
    <lineage>
        <taxon>Eukaryota</taxon>
        <taxon>Metazoa</taxon>
        <taxon>Ecdysozoa</taxon>
        <taxon>Arthropoda</taxon>
        <taxon>Hexapoda</taxon>
        <taxon>Insecta</taxon>
        <taxon>Pterygota</taxon>
        <taxon>Neoptera</taxon>
        <taxon>Endopterygota</taxon>
        <taxon>Diptera</taxon>
        <taxon>Brachycera</taxon>
        <taxon>Muscomorpha</taxon>
        <taxon>Hippoboscoidea</taxon>
        <taxon>Glossinidae</taxon>
        <taxon>Glossina</taxon>
    </lineage>
</organism>
<feature type="transmembrane region" description="Helical" evidence="1">
    <location>
        <begin position="234"/>
        <end position="258"/>
    </location>
</feature>
<sequence length="336" mass="36450">MPHGSELSNVQREKIEEMKLATSDIVFRPIPHTEALVSINEELISYDLNAKNSASRSPPRGTMLAFNYLISRLVSIFEFAVEGSVGAEDDDDDDGSDDDAEEVIFVEEIVAVFVKLLLLLKLLLSGLSIADFMITELLLLLLLLLLVAAVVVDDLDVTVIGEALLITVFLMAATDIGDCVCVGVKPPLEFFCKVVGDEIPLLVALRPVFAFIILLDLANTAAAVCLAKAIVFELLDFVILIDVGVAVVQDVVVLRLLLLFDCDPLGNMVILLEAFVKFCCCTCVFDGAVFVFRAVNDILGERSFNCFDMLVVPGGLEVGIICISPEFLPAEDLECG</sequence>
<evidence type="ECO:0000313" key="3">
    <source>
        <dbReference type="Proteomes" id="UP000078200"/>
    </source>
</evidence>
<feature type="transmembrane region" description="Helical" evidence="1">
    <location>
        <begin position="270"/>
        <end position="292"/>
    </location>
</feature>
<name>A0A1A9V9H7_GLOAU</name>
<reference evidence="2" key="1">
    <citation type="submission" date="2020-05" db="UniProtKB">
        <authorList>
            <consortium name="EnsemblMetazoa"/>
        </authorList>
    </citation>
    <scope>IDENTIFICATION</scope>
    <source>
        <strain evidence="2">TTRI</strain>
    </source>
</reference>
<dbReference type="AlphaFoldDB" id="A0A1A9V9H7"/>
<keyword evidence="1" id="KW-0472">Membrane</keyword>
<protein>
    <submittedName>
        <fullName evidence="2">Uncharacterized protein</fullName>
    </submittedName>
</protein>